<accession>A0A7R8WB78</accession>
<feature type="non-terminal residue" evidence="10">
    <location>
        <position position="1"/>
    </location>
</feature>
<comment type="caution">
    <text evidence="7">Lacks conserved residue(s) required for the propagation of feature annotation.</text>
</comment>
<keyword evidence="3 9" id="KW-0808">Transferase</keyword>
<evidence type="ECO:0000256" key="8">
    <source>
        <dbReference type="RuleBase" id="RU004011"/>
    </source>
</evidence>
<evidence type="ECO:0000256" key="2">
    <source>
        <dbReference type="ARBA" id="ARBA00008142"/>
    </source>
</evidence>
<sequence length="105" mass="12072">QYDPPFLENRGDTTVNRTYHRSISEFLQVWEGFNVVKMARGMMGETNPSNSKPGTIRGDFCLQTGRNVIHGSDSVESANREIGLWFKADELQTWTRVSDPWVYED</sequence>
<gene>
    <name evidence="10" type="ORF">CTOB1V02_LOCUS4080</name>
</gene>
<dbReference type="InterPro" id="IPR034907">
    <property type="entry name" value="NDK-like_dom"/>
</dbReference>
<keyword evidence="5 9" id="KW-0418">Kinase</keyword>
<dbReference type="AlphaFoldDB" id="A0A7R8WB78"/>
<dbReference type="PROSITE" id="PS00469">
    <property type="entry name" value="NDPK"/>
    <property type="match status" value="1"/>
</dbReference>
<dbReference type="InterPro" id="IPR036850">
    <property type="entry name" value="NDK-like_dom_sf"/>
</dbReference>
<dbReference type="FunFam" id="3.30.70.141:FF:000039">
    <property type="entry name" value="Nucleoside diphosphate kinase B"/>
    <property type="match status" value="1"/>
</dbReference>
<dbReference type="PANTHER" id="PTHR11349">
    <property type="entry name" value="NUCLEOSIDE DIPHOSPHATE KINASE"/>
    <property type="match status" value="1"/>
</dbReference>
<dbReference type="EC" id="2.7.4.6" evidence="9"/>
<keyword evidence="6 9" id="KW-0067">ATP-binding</keyword>
<keyword evidence="4 9" id="KW-0547">Nucleotide-binding</keyword>
<proteinExistence type="inferred from homology"/>
<reference evidence="10" key="1">
    <citation type="submission" date="2020-11" db="EMBL/GenBank/DDBJ databases">
        <authorList>
            <person name="Tran Van P."/>
        </authorList>
    </citation>
    <scope>NUCLEOTIDE SEQUENCE</scope>
</reference>
<organism evidence="10">
    <name type="scientific">Cyprideis torosa</name>
    <dbReference type="NCBI Taxonomy" id="163714"/>
    <lineage>
        <taxon>Eukaryota</taxon>
        <taxon>Metazoa</taxon>
        <taxon>Ecdysozoa</taxon>
        <taxon>Arthropoda</taxon>
        <taxon>Crustacea</taxon>
        <taxon>Oligostraca</taxon>
        <taxon>Ostracoda</taxon>
        <taxon>Podocopa</taxon>
        <taxon>Podocopida</taxon>
        <taxon>Cytherocopina</taxon>
        <taxon>Cytheroidea</taxon>
        <taxon>Cytherideidae</taxon>
        <taxon>Cyprideis</taxon>
    </lineage>
</organism>
<dbReference type="OrthoDB" id="2162449at2759"/>
<evidence type="ECO:0000256" key="7">
    <source>
        <dbReference type="PROSITE-ProRule" id="PRU00706"/>
    </source>
</evidence>
<dbReference type="GO" id="GO:0005524">
    <property type="term" value="F:ATP binding"/>
    <property type="evidence" value="ECO:0007669"/>
    <property type="project" value="UniProtKB-KW"/>
</dbReference>
<comment type="similarity">
    <text evidence="2 7 8">Belongs to the NDK family.</text>
</comment>
<dbReference type="SMART" id="SM00562">
    <property type="entry name" value="NDK"/>
    <property type="match status" value="1"/>
</dbReference>
<evidence type="ECO:0000256" key="5">
    <source>
        <dbReference type="ARBA" id="ARBA00022777"/>
    </source>
</evidence>
<dbReference type="InterPro" id="IPR001564">
    <property type="entry name" value="Nucleoside_diP_kinase"/>
</dbReference>
<name>A0A7R8WB78_9CRUS</name>
<dbReference type="GO" id="GO:0006183">
    <property type="term" value="P:GTP biosynthetic process"/>
    <property type="evidence" value="ECO:0007669"/>
    <property type="project" value="InterPro"/>
</dbReference>
<evidence type="ECO:0000256" key="1">
    <source>
        <dbReference type="ARBA" id="ARBA00001946"/>
    </source>
</evidence>
<dbReference type="InterPro" id="IPR023005">
    <property type="entry name" value="Nucleoside_diP_kinase_AS"/>
</dbReference>
<dbReference type="GO" id="GO:0006241">
    <property type="term" value="P:CTP biosynthetic process"/>
    <property type="evidence" value="ECO:0007669"/>
    <property type="project" value="InterPro"/>
</dbReference>
<feature type="non-terminal residue" evidence="10">
    <location>
        <position position="105"/>
    </location>
</feature>
<dbReference type="GO" id="GO:0006228">
    <property type="term" value="P:UTP biosynthetic process"/>
    <property type="evidence" value="ECO:0007669"/>
    <property type="project" value="InterPro"/>
</dbReference>
<dbReference type="PRINTS" id="PR01243">
    <property type="entry name" value="NUCDPKINASE"/>
</dbReference>
<comment type="cofactor">
    <cofactor evidence="1">
        <name>Mg(2+)</name>
        <dbReference type="ChEBI" id="CHEBI:18420"/>
    </cofactor>
</comment>
<protein>
    <recommendedName>
        <fullName evidence="9">Nucleoside diphosphate kinase</fullName>
        <ecNumber evidence="9">2.7.4.6</ecNumber>
    </recommendedName>
</protein>
<evidence type="ECO:0000313" key="10">
    <source>
        <dbReference type="EMBL" id="CAD7226156.1"/>
    </source>
</evidence>
<dbReference type="GO" id="GO:0004550">
    <property type="term" value="F:nucleoside diphosphate kinase activity"/>
    <property type="evidence" value="ECO:0007669"/>
    <property type="project" value="UniProtKB-EC"/>
</dbReference>
<dbReference type="Gene3D" id="3.30.70.141">
    <property type="entry name" value="Nucleoside diphosphate kinase-like domain"/>
    <property type="match status" value="1"/>
</dbReference>
<dbReference type="Pfam" id="PF00334">
    <property type="entry name" value="NDK"/>
    <property type="match status" value="1"/>
</dbReference>
<dbReference type="SUPFAM" id="SSF54919">
    <property type="entry name" value="Nucleoside diphosphate kinase, NDK"/>
    <property type="match status" value="1"/>
</dbReference>
<comment type="catalytic activity">
    <reaction evidence="9">
        <text>a 2'-deoxyribonucleoside 5'-diphosphate + ATP = a 2'-deoxyribonucleoside 5'-triphosphate + ADP</text>
        <dbReference type="Rhea" id="RHEA:44640"/>
        <dbReference type="ChEBI" id="CHEBI:30616"/>
        <dbReference type="ChEBI" id="CHEBI:61560"/>
        <dbReference type="ChEBI" id="CHEBI:73316"/>
        <dbReference type="ChEBI" id="CHEBI:456216"/>
        <dbReference type="EC" id="2.7.4.6"/>
    </reaction>
</comment>
<dbReference type="PROSITE" id="PS51374">
    <property type="entry name" value="NDPK_LIKE"/>
    <property type="match status" value="1"/>
</dbReference>
<dbReference type="EMBL" id="OB660761">
    <property type="protein sequence ID" value="CAD7226156.1"/>
    <property type="molecule type" value="Genomic_DNA"/>
</dbReference>
<evidence type="ECO:0000256" key="3">
    <source>
        <dbReference type="ARBA" id="ARBA00022679"/>
    </source>
</evidence>
<evidence type="ECO:0000256" key="6">
    <source>
        <dbReference type="ARBA" id="ARBA00022840"/>
    </source>
</evidence>
<evidence type="ECO:0000256" key="4">
    <source>
        <dbReference type="ARBA" id="ARBA00022741"/>
    </source>
</evidence>
<evidence type="ECO:0000256" key="9">
    <source>
        <dbReference type="RuleBase" id="RU004013"/>
    </source>
</evidence>